<dbReference type="PANTHER" id="PTHR42881:SF2">
    <property type="entry name" value="PROLYL ENDOPEPTIDASE"/>
    <property type="match status" value="1"/>
</dbReference>
<protein>
    <recommendedName>
        <fullName evidence="7">Prolyl endopeptidase</fullName>
        <ecNumber evidence="7">3.4.21.-</ecNumber>
    </recommendedName>
</protein>
<proteinExistence type="inferred from homology"/>
<feature type="domain" description="Peptidase S9A N-terminal" evidence="9">
    <location>
        <begin position="9"/>
        <end position="455"/>
    </location>
</feature>
<dbReference type="FunFam" id="3.40.50.1820:FF:000005">
    <property type="entry name" value="Prolyl endopeptidase"/>
    <property type="match status" value="1"/>
</dbReference>
<dbReference type="Gene3D" id="3.40.50.1820">
    <property type="entry name" value="alpha/beta hydrolase"/>
    <property type="match status" value="1"/>
</dbReference>
<keyword evidence="6 7" id="KW-0720">Serine protease</keyword>
<dbReference type="GO" id="GO:0005829">
    <property type="term" value="C:cytosol"/>
    <property type="evidence" value="ECO:0007669"/>
    <property type="project" value="TreeGrafter"/>
</dbReference>
<dbReference type="PRINTS" id="PR00862">
    <property type="entry name" value="PROLIGOPTASE"/>
</dbReference>
<dbReference type="InterPro" id="IPR029058">
    <property type="entry name" value="AB_hydrolase_fold"/>
</dbReference>
<comment type="subunit">
    <text evidence="3">Monomer.</text>
</comment>
<dbReference type="InterPro" id="IPR023302">
    <property type="entry name" value="Pept_S9A_N"/>
</dbReference>
<evidence type="ECO:0000259" key="9">
    <source>
        <dbReference type="Pfam" id="PF02897"/>
    </source>
</evidence>
<dbReference type="Pfam" id="PF00326">
    <property type="entry name" value="Peptidase_S9"/>
    <property type="match status" value="1"/>
</dbReference>
<keyword evidence="4 7" id="KW-0645">Protease</keyword>
<dbReference type="SUPFAM" id="SSF50993">
    <property type="entry name" value="Peptidase/esterase 'gauge' domain"/>
    <property type="match status" value="1"/>
</dbReference>
<dbReference type="PROSITE" id="PS00708">
    <property type="entry name" value="PRO_ENDOPEP_SER"/>
    <property type="match status" value="1"/>
</dbReference>
<dbReference type="EMBL" id="KV426089">
    <property type="protein sequence ID" value="KZV88821.1"/>
    <property type="molecule type" value="Genomic_DNA"/>
</dbReference>
<dbReference type="Gene3D" id="2.130.10.120">
    <property type="entry name" value="Prolyl oligopeptidase, N-terminal domain"/>
    <property type="match status" value="1"/>
</dbReference>
<dbReference type="Proteomes" id="UP000077266">
    <property type="component" value="Unassembled WGS sequence"/>
</dbReference>
<dbReference type="InterPro" id="IPR001375">
    <property type="entry name" value="Peptidase_S9_cat"/>
</dbReference>
<evidence type="ECO:0000256" key="4">
    <source>
        <dbReference type="ARBA" id="ARBA00022670"/>
    </source>
</evidence>
<comment type="catalytic activity">
    <reaction evidence="1">
        <text>Hydrolysis of Pro-|-Xaa &gt;&gt; Ala-|-Xaa in oligopeptides.</text>
        <dbReference type="EC" id="3.4.21.26"/>
    </reaction>
</comment>
<evidence type="ECO:0000313" key="11">
    <source>
        <dbReference type="Proteomes" id="UP000077266"/>
    </source>
</evidence>
<gene>
    <name evidence="10" type="ORF">EXIGLDRAFT_741088</name>
</gene>
<evidence type="ECO:0000256" key="6">
    <source>
        <dbReference type="ARBA" id="ARBA00022825"/>
    </source>
</evidence>
<feature type="domain" description="Peptidase S9 prolyl oligopeptidase catalytic" evidence="8">
    <location>
        <begin position="536"/>
        <end position="738"/>
    </location>
</feature>
<dbReference type="InParanoid" id="A0A165FDM2"/>
<evidence type="ECO:0000313" key="10">
    <source>
        <dbReference type="EMBL" id="KZV88821.1"/>
    </source>
</evidence>
<evidence type="ECO:0000256" key="3">
    <source>
        <dbReference type="ARBA" id="ARBA00011245"/>
    </source>
</evidence>
<dbReference type="GO" id="GO:0004252">
    <property type="term" value="F:serine-type endopeptidase activity"/>
    <property type="evidence" value="ECO:0007669"/>
    <property type="project" value="UniProtKB-UniRule"/>
</dbReference>
<dbReference type="InterPro" id="IPR051167">
    <property type="entry name" value="Prolyl_oligopep/macrocyclase"/>
</dbReference>
<dbReference type="OrthoDB" id="248387at2759"/>
<reference evidence="10 11" key="1">
    <citation type="journal article" date="2016" name="Mol. Biol. Evol.">
        <title>Comparative Genomics of Early-Diverging Mushroom-Forming Fungi Provides Insights into the Origins of Lignocellulose Decay Capabilities.</title>
        <authorList>
            <person name="Nagy L.G."/>
            <person name="Riley R."/>
            <person name="Tritt A."/>
            <person name="Adam C."/>
            <person name="Daum C."/>
            <person name="Floudas D."/>
            <person name="Sun H."/>
            <person name="Yadav J.S."/>
            <person name="Pangilinan J."/>
            <person name="Larsson K.H."/>
            <person name="Matsuura K."/>
            <person name="Barry K."/>
            <person name="Labutti K."/>
            <person name="Kuo R."/>
            <person name="Ohm R.A."/>
            <person name="Bhattacharya S.S."/>
            <person name="Shirouzu T."/>
            <person name="Yoshinaga Y."/>
            <person name="Martin F.M."/>
            <person name="Grigoriev I.V."/>
            <person name="Hibbett D.S."/>
        </authorList>
    </citation>
    <scope>NUCLEOTIDE SEQUENCE [LARGE SCALE GENOMIC DNA]</scope>
    <source>
        <strain evidence="10 11">HHB12029</strain>
    </source>
</reference>
<keyword evidence="11" id="KW-1185">Reference proteome</keyword>
<dbReference type="AlphaFoldDB" id="A0A165FDM2"/>
<dbReference type="InterPro" id="IPR002470">
    <property type="entry name" value="Peptidase_S9A"/>
</dbReference>
<dbReference type="EC" id="3.4.21.-" evidence="7"/>
<evidence type="ECO:0000256" key="1">
    <source>
        <dbReference type="ARBA" id="ARBA00001070"/>
    </source>
</evidence>
<accession>A0A165FDM2</accession>
<evidence type="ECO:0000256" key="7">
    <source>
        <dbReference type="RuleBase" id="RU368024"/>
    </source>
</evidence>
<comment type="similarity">
    <text evidence="2 7">Belongs to the peptidase S9A family.</text>
</comment>
<sequence>MTTTTWKYPPARRSDHVDVYESKKSGQVRVPDPYEWLEHKTEETEAWIDAEVKLTKEYLSGYKDHSKLASDLRRAYDYAKFSSVSQKGDGRWYWYHNAGLDPHMIMYRTKGTTLPDFTKSKSIEESSTDVEVFFDPNLLSDDKTAAIQMTKFSPCGKYFAFGISRSGSDFSTIYVRPTDSPFRKNEDGSAPDFLASQLSDELRFVKFSGINWTADSKGFFYSRYPDRQAHGAATEDVAGTETEEDKWSKVYYHRVGTPQSEDILVVEDSENPYRFFGIDVSDDGKYLILSISQDTAHKYKVWVADVSSQPINKDLKWIKFADEFEHDWTYIANIGSKFIFKTDKNASKQRIISVDVADPTFSETTVVPEDDTALLQDCTAVGTDYMVLNYSRNVKDEVYLYTLDGKKVERIAEDFIGTIGLGRPNSRDQTYFTAMMMGFTSPGISAFYDFSKPEGQRWVVLRKHEVGGLNPEDFLSEQVWFPSKDGTKVPMFIVRHKDTPLDGTAPAFQYGYGGFAISIPPRFSSAWLTFAKRYRAVIASVNLRGGNEFGEEWHQQGMKDKKMNVFDDFIAASQYLVENKFAAPGKVIINGGSNGGLLVAACVNIAPEGTFGAAIAEVGVLDMLKFHKFTVGKAWTADYGDPSNPEDFDYIYPYSPLHNVPPEKELPPTMLMTADHDDRVVPLHSFKHAAQLQYARANNRQPLLIRIEQKAGHGAGKSTDKIIGDAADRYGFAAYALGLKYHDG</sequence>
<organism evidence="10 11">
    <name type="scientific">Exidia glandulosa HHB12029</name>
    <dbReference type="NCBI Taxonomy" id="1314781"/>
    <lineage>
        <taxon>Eukaryota</taxon>
        <taxon>Fungi</taxon>
        <taxon>Dikarya</taxon>
        <taxon>Basidiomycota</taxon>
        <taxon>Agaricomycotina</taxon>
        <taxon>Agaricomycetes</taxon>
        <taxon>Auriculariales</taxon>
        <taxon>Exidiaceae</taxon>
        <taxon>Exidia</taxon>
    </lineage>
</organism>
<evidence type="ECO:0000259" key="8">
    <source>
        <dbReference type="Pfam" id="PF00326"/>
    </source>
</evidence>
<dbReference type="InterPro" id="IPR002471">
    <property type="entry name" value="Pept_S9_AS"/>
</dbReference>
<dbReference type="GO" id="GO:0006508">
    <property type="term" value="P:proteolysis"/>
    <property type="evidence" value="ECO:0007669"/>
    <property type="project" value="UniProtKB-KW"/>
</dbReference>
<dbReference type="Pfam" id="PF02897">
    <property type="entry name" value="Peptidase_S9_N"/>
    <property type="match status" value="1"/>
</dbReference>
<evidence type="ECO:0000256" key="2">
    <source>
        <dbReference type="ARBA" id="ARBA00005228"/>
    </source>
</evidence>
<keyword evidence="5 7" id="KW-0378">Hydrolase</keyword>
<evidence type="ECO:0000256" key="5">
    <source>
        <dbReference type="ARBA" id="ARBA00022801"/>
    </source>
</evidence>
<dbReference type="PANTHER" id="PTHR42881">
    <property type="entry name" value="PROLYL ENDOPEPTIDASE"/>
    <property type="match status" value="1"/>
</dbReference>
<dbReference type="GO" id="GO:0070012">
    <property type="term" value="F:oligopeptidase activity"/>
    <property type="evidence" value="ECO:0007669"/>
    <property type="project" value="TreeGrafter"/>
</dbReference>
<dbReference type="SUPFAM" id="SSF53474">
    <property type="entry name" value="alpha/beta-Hydrolases"/>
    <property type="match status" value="1"/>
</dbReference>
<name>A0A165FDM2_EXIGL</name>